<feature type="transmembrane region" description="Helical" evidence="9">
    <location>
        <begin position="219"/>
        <end position="240"/>
    </location>
</feature>
<protein>
    <submittedName>
        <fullName evidence="10">Manganese/zinc/iron transport system permease protein</fullName>
    </submittedName>
</protein>
<feature type="transmembrane region" description="Helical" evidence="9">
    <location>
        <begin position="160"/>
        <end position="178"/>
    </location>
</feature>
<dbReference type="Gene3D" id="1.10.3470.10">
    <property type="entry name" value="ABC transporter involved in vitamin B12 uptake, BtuC"/>
    <property type="match status" value="1"/>
</dbReference>
<dbReference type="GO" id="GO:0010043">
    <property type="term" value="P:response to zinc ion"/>
    <property type="evidence" value="ECO:0007669"/>
    <property type="project" value="TreeGrafter"/>
</dbReference>
<dbReference type="Proteomes" id="UP000295399">
    <property type="component" value="Unassembled WGS sequence"/>
</dbReference>
<comment type="caution">
    <text evidence="10">The sequence shown here is derived from an EMBL/GenBank/DDBJ whole genome shotgun (WGS) entry which is preliminary data.</text>
</comment>
<feature type="transmembrane region" description="Helical" evidence="9">
    <location>
        <begin position="190"/>
        <end position="213"/>
    </location>
</feature>
<dbReference type="GO" id="GO:0055085">
    <property type="term" value="P:transmembrane transport"/>
    <property type="evidence" value="ECO:0007669"/>
    <property type="project" value="InterPro"/>
</dbReference>
<comment type="subcellular location">
    <subcellularLocation>
        <location evidence="1 8">Cell membrane</location>
        <topology evidence="1 8">Multi-pass membrane protein</topology>
    </subcellularLocation>
</comment>
<feature type="transmembrane region" description="Helical" evidence="9">
    <location>
        <begin position="65"/>
        <end position="83"/>
    </location>
</feature>
<evidence type="ECO:0000256" key="7">
    <source>
        <dbReference type="ARBA" id="ARBA00023136"/>
    </source>
</evidence>
<dbReference type="PANTHER" id="PTHR30477:SF8">
    <property type="entry name" value="METAL TRANSPORT SYSTEM MEMBRANE PROTEIN CT_070-RELATED"/>
    <property type="match status" value="1"/>
</dbReference>
<dbReference type="EMBL" id="SLXO01000002">
    <property type="protein sequence ID" value="TCP37835.1"/>
    <property type="molecule type" value="Genomic_DNA"/>
</dbReference>
<gene>
    <name evidence="10" type="ORF">EV659_102243</name>
</gene>
<name>A0A4R2PUL3_RHOSA</name>
<dbReference type="OrthoDB" id="9804300at2"/>
<organism evidence="10 11">
    <name type="scientific">Rhodothalassium salexigens DSM 2132</name>
    <dbReference type="NCBI Taxonomy" id="1188247"/>
    <lineage>
        <taxon>Bacteria</taxon>
        <taxon>Pseudomonadati</taxon>
        <taxon>Pseudomonadota</taxon>
        <taxon>Alphaproteobacteria</taxon>
        <taxon>Rhodothalassiales</taxon>
        <taxon>Rhodothalassiaceae</taxon>
        <taxon>Rhodothalassium</taxon>
    </lineage>
</organism>
<dbReference type="RefSeq" id="WP_132707492.1">
    <property type="nucleotide sequence ID" value="NZ_JACIGF010000002.1"/>
</dbReference>
<keyword evidence="11" id="KW-1185">Reference proteome</keyword>
<dbReference type="InParanoid" id="A0A4R2PUL3"/>
<evidence type="ECO:0000256" key="2">
    <source>
        <dbReference type="ARBA" id="ARBA00008034"/>
    </source>
</evidence>
<evidence type="ECO:0000256" key="9">
    <source>
        <dbReference type="SAM" id="Phobius"/>
    </source>
</evidence>
<evidence type="ECO:0000256" key="8">
    <source>
        <dbReference type="RuleBase" id="RU003943"/>
    </source>
</evidence>
<evidence type="ECO:0000256" key="6">
    <source>
        <dbReference type="ARBA" id="ARBA00022989"/>
    </source>
</evidence>
<dbReference type="AlphaFoldDB" id="A0A4R2PUL3"/>
<evidence type="ECO:0000256" key="3">
    <source>
        <dbReference type="ARBA" id="ARBA00022448"/>
    </source>
</evidence>
<keyword evidence="6 9" id="KW-1133">Transmembrane helix</keyword>
<feature type="transmembrane region" description="Helical" evidence="9">
    <location>
        <begin position="41"/>
        <end position="59"/>
    </location>
</feature>
<evidence type="ECO:0000313" key="11">
    <source>
        <dbReference type="Proteomes" id="UP000295399"/>
    </source>
</evidence>
<keyword evidence="4" id="KW-1003">Cell membrane</keyword>
<dbReference type="InterPro" id="IPR037294">
    <property type="entry name" value="ABC_BtuC-like"/>
</dbReference>
<evidence type="ECO:0000256" key="5">
    <source>
        <dbReference type="ARBA" id="ARBA00022692"/>
    </source>
</evidence>
<dbReference type="SUPFAM" id="SSF81345">
    <property type="entry name" value="ABC transporter involved in vitamin B12 uptake, BtuC"/>
    <property type="match status" value="1"/>
</dbReference>
<evidence type="ECO:0000313" key="10">
    <source>
        <dbReference type="EMBL" id="TCP37835.1"/>
    </source>
</evidence>
<accession>A0A4R2PUL3</accession>
<feature type="transmembrane region" description="Helical" evidence="9">
    <location>
        <begin position="95"/>
        <end position="113"/>
    </location>
</feature>
<feature type="transmembrane region" description="Helical" evidence="9">
    <location>
        <begin position="247"/>
        <end position="271"/>
    </location>
</feature>
<feature type="transmembrane region" description="Helical" evidence="9">
    <location>
        <begin position="277"/>
        <end position="299"/>
    </location>
</feature>
<evidence type="ECO:0000256" key="4">
    <source>
        <dbReference type="ARBA" id="ARBA00022475"/>
    </source>
</evidence>
<dbReference type="InterPro" id="IPR001626">
    <property type="entry name" value="ABC_TroCD"/>
</dbReference>
<keyword evidence="5 8" id="KW-0812">Transmembrane</keyword>
<dbReference type="GO" id="GO:0043190">
    <property type="term" value="C:ATP-binding cassette (ABC) transporter complex"/>
    <property type="evidence" value="ECO:0007669"/>
    <property type="project" value="InterPro"/>
</dbReference>
<dbReference type="PANTHER" id="PTHR30477">
    <property type="entry name" value="ABC-TRANSPORTER METAL-BINDING PROTEIN"/>
    <property type="match status" value="1"/>
</dbReference>
<keyword evidence="7 9" id="KW-0472">Membrane</keyword>
<feature type="transmembrane region" description="Helical" evidence="9">
    <location>
        <begin position="13"/>
        <end position="34"/>
    </location>
</feature>
<evidence type="ECO:0000256" key="1">
    <source>
        <dbReference type="ARBA" id="ARBA00004651"/>
    </source>
</evidence>
<proteinExistence type="inferred from homology"/>
<dbReference type="Pfam" id="PF00950">
    <property type="entry name" value="ABC-3"/>
    <property type="match status" value="2"/>
</dbReference>
<reference evidence="10 11" key="1">
    <citation type="submission" date="2019-03" db="EMBL/GenBank/DDBJ databases">
        <title>Genomic Encyclopedia of Type Strains, Phase IV (KMG-IV): sequencing the most valuable type-strain genomes for metagenomic binning, comparative biology and taxonomic classification.</title>
        <authorList>
            <person name="Goeker M."/>
        </authorList>
    </citation>
    <scope>NUCLEOTIDE SEQUENCE [LARGE SCALE GENOMIC DNA]</scope>
    <source>
        <strain evidence="10 11">DSM 2132</strain>
    </source>
</reference>
<keyword evidence="3 8" id="KW-0813">Transport</keyword>
<comment type="similarity">
    <text evidence="2 8">Belongs to the ABC-3 integral membrane protein family.</text>
</comment>
<sequence length="322" mass="33249">MTLDPALFLTVDFPAWAVASLSSAVCALLGNFLVLRRQAMMGDAVTHVVLPGIVVGFLIADAHSAVHMTLGALVATVLAVGLIEALRRFGRLEEGAAMGTVFTVMFAFGIVLIEQTGNANSHISPDHALFGNLEATVWVGPTAWGDLLSADMWALLPPEFATLLWVVPLTGGAVLLFYKELKLATFDPLLSRSLGFAPGALGLGFMVFVAIAAVASFEAVGSILVVAMFICPAATARLLTDRLAVQLWLSVAIAVLAATLGYVLAASAPVWAGTPGALSAAGMIAVAAGGLELAAILFAPRYGLLARRRRAAIARAAAGVSS</sequence>